<name>A0A7C9ILV2_9BACT</name>
<dbReference type="EMBL" id="WVUD01000011">
    <property type="protein sequence ID" value="MYL83146.1"/>
    <property type="molecule type" value="Genomic_DNA"/>
</dbReference>
<reference evidence="6 7" key="1">
    <citation type="submission" date="2020-01" db="EMBL/GenBank/DDBJ databases">
        <title>Genome sequence of Desulfovibrio aerotolerans DSM 16695(T).</title>
        <authorList>
            <person name="Karnachuk O."/>
            <person name="Avakyan M."/>
            <person name="Mardanov A."/>
            <person name="Kadnikov V."/>
            <person name="Ravin N."/>
        </authorList>
    </citation>
    <scope>NUCLEOTIDE SEQUENCE [LARGE SCALE GENOMIC DNA]</scope>
    <source>
        <strain evidence="6 7">DSM 16695</strain>
    </source>
</reference>
<dbReference type="OrthoDB" id="9802991at2"/>
<dbReference type="InterPro" id="IPR051453">
    <property type="entry name" value="MBL_Glyoxalase_II"/>
</dbReference>
<accession>A0A7C9ILV2</accession>
<sequence>MYIKTFPMQPYGVNSYLAWNADGTALVVDCGGQPDVLVEHLQAYSLKLTAILLTHLHHDHVLGVATLAAQTGAPVFASAADAVLVETDSDSPDAALPAVPPFAFKDIRHGRATFLGEPCLVLPVPGHTPGHLAYFFPKTLTAFTGDTLFRGSVGRTDSPYGDASLLLESIRSRLLVLPDAVELFPGHGPSTTVGREKAENPFFAPK</sequence>
<dbReference type="AlphaFoldDB" id="A0A7C9ILV2"/>
<evidence type="ECO:0000256" key="4">
    <source>
        <dbReference type="ARBA" id="ARBA00022833"/>
    </source>
</evidence>
<comment type="caution">
    <text evidence="6">The sequence shown here is derived from an EMBL/GenBank/DDBJ whole genome shotgun (WGS) entry which is preliminary data.</text>
</comment>
<keyword evidence="7" id="KW-1185">Reference proteome</keyword>
<dbReference type="GO" id="GO:0016787">
    <property type="term" value="F:hydrolase activity"/>
    <property type="evidence" value="ECO:0007669"/>
    <property type="project" value="UniProtKB-KW"/>
</dbReference>
<comment type="cofactor">
    <cofactor evidence="1">
        <name>Zn(2+)</name>
        <dbReference type="ChEBI" id="CHEBI:29105"/>
    </cofactor>
</comment>
<evidence type="ECO:0000256" key="3">
    <source>
        <dbReference type="ARBA" id="ARBA00022801"/>
    </source>
</evidence>
<dbReference type="CDD" id="cd06262">
    <property type="entry name" value="metallo-hydrolase-like_MBL-fold"/>
    <property type="match status" value="1"/>
</dbReference>
<evidence type="ECO:0000259" key="5">
    <source>
        <dbReference type="SMART" id="SM00849"/>
    </source>
</evidence>
<dbReference type="GO" id="GO:0046872">
    <property type="term" value="F:metal ion binding"/>
    <property type="evidence" value="ECO:0007669"/>
    <property type="project" value="UniProtKB-KW"/>
</dbReference>
<dbReference type="PANTHER" id="PTHR46233">
    <property type="entry name" value="HYDROXYACYLGLUTATHIONE HYDROLASE GLOC"/>
    <property type="match status" value="1"/>
</dbReference>
<evidence type="ECO:0000313" key="6">
    <source>
        <dbReference type="EMBL" id="MYL83146.1"/>
    </source>
</evidence>
<dbReference type="InterPro" id="IPR001279">
    <property type="entry name" value="Metallo-B-lactamas"/>
</dbReference>
<evidence type="ECO:0000313" key="7">
    <source>
        <dbReference type="Proteomes" id="UP000482487"/>
    </source>
</evidence>
<dbReference type="SUPFAM" id="SSF56281">
    <property type="entry name" value="Metallo-hydrolase/oxidoreductase"/>
    <property type="match status" value="1"/>
</dbReference>
<dbReference type="Proteomes" id="UP000482487">
    <property type="component" value="Unassembled WGS sequence"/>
</dbReference>
<evidence type="ECO:0000256" key="2">
    <source>
        <dbReference type="ARBA" id="ARBA00022723"/>
    </source>
</evidence>
<dbReference type="Gene3D" id="3.60.15.10">
    <property type="entry name" value="Ribonuclease Z/Hydroxyacylglutathione hydrolase-like"/>
    <property type="match status" value="1"/>
</dbReference>
<dbReference type="RefSeq" id="WP_160960232.1">
    <property type="nucleotide sequence ID" value="NZ_WVUD01000011.1"/>
</dbReference>
<keyword evidence="2" id="KW-0479">Metal-binding</keyword>
<organism evidence="6 7">
    <name type="scientific">Solidesulfovibrio aerotolerans</name>
    <dbReference type="NCBI Taxonomy" id="295255"/>
    <lineage>
        <taxon>Bacteria</taxon>
        <taxon>Pseudomonadati</taxon>
        <taxon>Thermodesulfobacteriota</taxon>
        <taxon>Desulfovibrionia</taxon>
        <taxon>Desulfovibrionales</taxon>
        <taxon>Desulfovibrionaceae</taxon>
        <taxon>Solidesulfovibrio</taxon>
    </lineage>
</organism>
<proteinExistence type="predicted"/>
<evidence type="ECO:0000256" key="1">
    <source>
        <dbReference type="ARBA" id="ARBA00001947"/>
    </source>
</evidence>
<dbReference type="Pfam" id="PF00753">
    <property type="entry name" value="Lactamase_B"/>
    <property type="match status" value="1"/>
</dbReference>
<keyword evidence="3 6" id="KW-0378">Hydrolase</keyword>
<gene>
    <name evidence="6" type="ORF">GTA51_08355</name>
</gene>
<dbReference type="PANTHER" id="PTHR46233:SF3">
    <property type="entry name" value="HYDROXYACYLGLUTATHIONE HYDROLASE GLOC"/>
    <property type="match status" value="1"/>
</dbReference>
<dbReference type="SMART" id="SM00849">
    <property type="entry name" value="Lactamase_B"/>
    <property type="match status" value="1"/>
</dbReference>
<protein>
    <submittedName>
        <fullName evidence="6">MBL fold metallo-hydrolase</fullName>
    </submittedName>
</protein>
<dbReference type="InterPro" id="IPR036866">
    <property type="entry name" value="RibonucZ/Hydroxyglut_hydro"/>
</dbReference>
<feature type="domain" description="Metallo-beta-lactamase" evidence="5">
    <location>
        <begin position="12"/>
        <end position="187"/>
    </location>
</feature>
<keyword evidence="4" id="KW-0862">Zinc</keyword>